<evidence type="ECO:0000256" key="1">
    <source>
        <dbReference type="SAM" id="Phobius"/>
    </source>
</evidence>
<evidence type="ECO:0000313" key="3">
    <source>
        <dbReference type="EMBL" id="TCL54245.1"/>
    </source>
</evidence>
<dbReference type="PANTHER" id="PTHR36435:SF1">
    <property type="entry name" value="CAAX AMINO TERMINAL PROTEASE FAMILY PROTEIN"/>
    <property type="match status" value="1"/>
</dbReference>
<keyword evidence="1" id="KW-0812">Transmembrane</keyword>
<dbReference type="InterPro" id="IPR003675">
    <property type="entry name" value="Rce1/LyrA-like_dom"/>
</dbReference>
<feature type="transmembrane region" description="Helical" evidence="1">
    <location>
        <begin position="95"/>
        <end position="124"/>
    </location>
</feature>
<gene>
    <name evidence="3" type="ORF">EDD76_12114</name>
</gene>
<feature type="transmembrane region" description="Helical" evidence="1">
    <location>
        <begin position="184"/>
        <end position="213"/>
    </location>
</feature>
<dbReference type="Pfam" id="PF02517">
    <property type="entry name" value="Rce1-like"/>
    <property type="match status" value="1"/>
</dbReference>
<feature type="transmembrane region" description="Helical" evidence="1">
    <location>
        <begin position="144"/>
        <end position="164"/>
    </location>
</feature>
<feature type="transmembrane region" description="Helical" evidence="1">
    <location>
        <begin position="12"/>
        <end position="31"/>
    </location>
</feature>
<keyword evidence="1" id="KW-1133">Transmembrane helix</keyword>
<comment type="caution">
    <text evidence="3">The sequence shown here is derived from an EMBL/GenBank/DDBJ whole genome shotgun (WGS) entry which is preliminary data.</text>
</comment>
<dbReference type="PANTHER" id="PTHR36435">
    <property type="entry name" value="SLR1288 PROTEIN"/>
    <property type="match status" value="1"/>
</dbReference>
<protein>
    <recommendedName>
        <fullName evidence="2">CAAX prenyl protease 2/Lysostaphin resistance protein A-like domain-containing protein</fullName>
    </recommendedName>
</protein>
<feature type="transmembrane region" description="Helical" evidence="1">
    <location>
        <begin position="249"/>
        <end position="267"/>
    </location>
</feature>
<accession>A0A4R1QPJ2</accession>
<keyword evidence="4" id="KW-1185">Reference proteome</keyword>
<proteinExistence type="predicted"/>
<keyword evidence="1" id="KW-0472">Membrane</keyword>
<evidence type="ECO:0000313" key="4">
    <source>
        <dbReference type="Proteomes" id="UP000295718"/>
    </source>
</evidence>
<dbReference type="OrthoDB" id="9782250at2"/>
<feature type="transmembrane region" description="Helical" evidence="1">
    <location>
        <begin position="219"/>
        <end position="242"/>
    </location>
</feature>
<organism evidence="3 4">
    <name type="scientific">Kineothrix alysoides</name>
    <dbReference type="NCBI Taxonomy" id="1469948"/>
    <lineage>
        <taxon>Bacteria</taxon>
        <taxon>Bacillati</taxon>
        <taxon>Bacillota</taxon>
        <taxon>Clostridia</taxon>
        <taxon>Lachnospirales</taxon>
        <taxon>Lachnospiraceae</taxon>
        <taxon>Kineothrix</taxon>
    </lineage>
</organism>
<dbReference type="RefSeq" id="WP_051869655.1">
    <property type="nucleotide sequence ID" value="NZ_JPNB01000002.1"/>
</dbReference>
<dbReference type="InterPro" id="IPR052710">
    <property type="entry name" value="CAAX_protease"/>
</dbReference>
<evidence type="ECO:0000259" key="2">
    <source>
        <dbReference type="Pfam" id="PF02517"/>
    </source>
</evidence>
<sequence>MKKFLQYFKCLLPLIAGLAVQLLTGIIYSILLTVQITAQMPGASGPEIQAEAVARYMEVTPSLILISHIITIFMAALWFYFVSGRRLPGNPIKGFSFLTIPVMLLCMIGLQYTCSGILMIISHLSPDLLTGYMQLLEASGLESLTPFTLIATLFFAPIGEELLFRGLTLHWAKKISSRFWVANLLQAMCFGIFHANIVQGIYAMLMGLVFGYVREKYQSLYASILLHALVNLCGTIISGLLLPDLEPGLGMSFAILCGSSIVLAAGLKLMQKDTEKI</sequence>
<feature type="transmembrane region" description="Helical" evidence="1">
    <location>
        <begin position="63"/>
        <end position="83"/>
    </location>
</feature>
<dbReference type="GO" id="GO:0080120">
    <property type="term" value="P:CAAX-box protein maturation"/>
    <property type="evidence" value="ECO:0007669"/>
    <property type="project" value="UniProtKB-ARBA"/>
</dbReference>
<reference evidence="3 4" key="1">
    <citation type="submission" date="2019-03" db="EMBL/GenBank/DDBJ databases">
        <title>Genomic Encyclopedia of Type Strains, Phase IV (KMG-IV): sequencing the most valuable type-strain genomes for metagenomic binning, comparative biology and taxonomic classification.</title>
        <authorList>
            <person name="Goeker M."/>
        </authorList>
    </citation>
    <scope>NUCLEOTIDE SEQUENCE [LARGE SCALE GENOMIC DNA]</scope>
    <source>
        <strain evidence="3 4">DSM 100556</strain>
    </source>
</reference>
<dbReference type="AlphaFoldDB" id="A0A4R1QPJ2"/>
<dbReference type="EMBL" id="SLUO01000021">
    <property type="protein sequence ID" value="TCL54245.1"/>
    <property type="molecule type" value="Genomic_DNA"/>
</dbReference>
<dbReference type="GO" id="GO:0004175">
    <property type="term" value="F:endopeptidase activity"/>
    <property type="evidence" value="ECO:0007669"/>
    <property type="project" value="UniProtKB-ARBA"/>
</dbReference>
<name>A0A4R1QPJ2_9FIRM</name>
<feature type="domain" description="CAAX prenyl protease 2/Lysostaphin resistance protein A-like" evidence="2">
    <location>
        <begin position="146"/>
        <end position="232"/>
    </location>
</feature>
<dbReference type="STRING" id="1469948.GCA_000732725_03010"/>
<dbReference type="Proteomes" id="UP000295718">
    <property type="component" value="Unassembled WGS sequence"/>
</dbReference>